<dbReference type="AlphaFoldDB" id="A0A3B0XH92"/>
<dbReference type="InterPro" id="IPR036388">
    <property type="entry name" value="WH-like_DNA-bd_sf"/>
</dbReference>
<dbReference type="Pfam" id="PF13518">
    <property type="entry name" value="HTH_28"/>
    <property type="match status" value="1"/>
</dbReference>
<gene>
    <name evidence="2" type="ORF">MNBD_GAMMA05-2421</name>
</gene>
<sequence length="185" mass="22249">MNKKAQHDIIRKLKVLNYAETIGNVSKTCRYFGICRETFYTWRRAYQAQGEEALIDSRPCPENHKLRILKAIEEKIVHLRTTYHFGPDMIVWHLHRYHNIKVSRNGCYQVLLRNKLNRLPENIKKRSRNKFKRYEKRVPGHHVQVDVKFLFFKDKKGNRIKKFQYTAIDDCTRIRALKTYSGQLN</sequence>
<dbReference type="InterPro" id="IPR009057">
    <property type="entry name" value="Homeodomain-like_sf"/>
</dbReference>
<dbReference type="EMBL" id="UOFE01000048">
    <property type="protein sequence ID" value="VAW55344.1"/>
    <property type="molecule type" value="Genomic_DNA"/>
</dbReference>
<evidence type="ECO:0000313" key="2">
    <source>
        <dbReference type="EMBL" id="VAW55344.1"/>
    </source>
</evidence>
<proteinExistence type="predicted"/>
<name>A0A3B0XH92_9ZZZZ</name>
<accession>A0A3B0XH92</accession>
<organism evidence="2">
    <name type="scientific">hydrothermal vent metagenome</name>
    <dbReference type="NCBI Taxonomy" id="652676"/>
    <lineage>
        <taxon>unclassified sequences</taxon>
        <taxon>metagenomes</taxon>
        <taxon>ecological metagenomes</taxon>
    </lineage>
</organism>
<protein>
    <submittedName>
        <fullName evidence="2">Transposase</fullName>
    </submittedName>
</protein>
<reference evidence="2" key="1">
    <citation type="submission" date="2018-06" db="EMBL/GenBank/DDBJ databases">
        <authorList>
            <person name="Zhirakovskaya E."/>
        </authorList>
    </citation>
    <scope>NUCLEOTIDE SEQUENCE</scope>
</reference>
<dbReference type="SUPFAM" id="SSF46689">
    <property type="entry name" value="Homeodomain-like"/>
    <property type="match status" value="1"/>
</dbReference>
<evidence type="ECO:0000259" key="1">
    <source>
        <dbReference type="Pfam" id="PF13518"/>
    </source>
</evidence>
<dbReference type="InterPro" id="IPR055247">
    <property type="entry name" value="InsJ-like_HTH"/>
</dbReference>
<feature type="domain" description="Insertion element IS150 protein InsJ-like helix-turn-helix" evidence="1">
    <location>
        <begin position="11"/>
        <end position="58"/>
    </location>
</feature>
<dbReference type="Gene3D" id="1.10.10.10">
    <property type="entry name" value="Winged helix-like DNA-binding domain superfamily/Winged helix DNA-binding domain"/>
    <property type="match status" value="1"/>
</dbReference>